<gene>
    <name evidence="6" type="primary">LOC110074531</name>
</gene>
<dbReference type="SUPFAM" id="SSF48452">
    <property type="entry name" value="TPR-like"/>
    <property type="match status" value="2"/>
</dbReference>
<accession>A0ABM5EY43</accession>
<dbReference type="InterPro" id="IPR024812">
    <property type="entry name" value="TPR_24"/>
</dbReference>
<name>A0ABM5EY43_9SAUR</name>
<dbReference type="PROSITE" id="PS50005">
    <property type="entry name" value="TPR"/>
    <property type="match status" value="2"/>
</dbReference>
<dbReference type="InterPro" id="IPR013105">
    <property type="entry name" value="TPR_2"/>
</dbReference>
<evidence type="ECO:0000313" key="5">
    <source>
        <dbReference type="Proteomes" id="UP001652642"/>
    </source>
</evidence>
<dbReference type="RefSeq" id="XP_072838066.1">
    <property type="nucleotide sequence ID" value="XM_072981965.1"/>
</dbReference>
<evidence type="ECO:0000313" key="6">
    <source>
        <dbReference type="RefSeq" id="XP_072838066.1"/>
    </source>
</evidence>
<sequence length="402" mass="43847">MASAPSSESMEGRPEGHTGPVAKKETESLLREGIASFQAGEEARALARFKKAYLLSGHLGEPHTRATCLFNLGATYVATGQAEKGLKCLKKAGRLTGERDPGLYFNLAMAYDNLGEPQRAAEFYRKALRGYSASQGRGVGDALVKLSYSLGSLGEAPLAARSFLLAGQTYQRLQLPEEAAMAFREAANYLLRSPESSQDEVLGALRACSQSCARITNQNLQGKLYNDLGLHYAQTGLFRLAERYFHEALQLCRRDNVSGQERAVLLQNLGAVYNALEQFERALSFHSEAADVYGALGASQRTAQAQCLYNLATAHVRLKNYSSAEFYYQQTQKAFAETGDSSGEALTCEALGATHFSQGHLDRAVGYYKQALKLFGKAKETPEVHKEQIREKLAAIAQLSSS</sequence>
<evidence type="ECO:0000256" key="1">
    <source>
        <dbReference type="ARBA" id="ARBA00022737"/>
    </source>
</evidence>
<dbReference type="Pfam" id="PF07719">
    <property type="entry name" value="TPR_2"/>
    <property type="match status" value="1"/>
</dbReference>
<dbReference type="InterPro" id="IPR019734">
    <property type="entry name" value="TPR_rpt"/>
</dbReference>
<dbReference type="PANTHER" id="PTHR47050">
    <property type="entry name" value="TETRATRICOPEPTIDE REPEAT PROTEIN 24"/>
    <property type="match status" value="1"/>
</dbReference>
<dbReference type="PANTHER" id="PTHR47050:SF1">
    <property type="entry name" value="TETRATRICOPEPTIDE REPEAT PROTEIN 24-LIKE"/>
    <property type="match status" value="1"/>
</dbReference>
<feature type="repeat" description="TPR" evidence="3">
    <location>
        <begin position="222"/>
        <end position="255"/>
    </location>
</feature>
<dbReference type="SMART" id="SM00028">
    <property type="entry name" value="TPR"/>
    <property type="match status" value="8"/>
</dbReference>
<dbReference type="GeneID" id="110074531"/>
<evidence type="ECO:0000256" key="3">
    <source>
        <dbReference type="PROSITE-ProRule" id="PRU00339"/>
    </source>
</evidence>
<keyword evidence="5" id="KW-1185">Reference proteome</keyword>
<proteinExistence type="predicted"/>
<protein>
    <submittedName>
        <fullName evidence="6">Tetratricopeptide repeat protein 24-like</fullName>
    </submittedName>
</protein>
<feature type="region of interest" description="Disordered" evidence="4">
    <location>
        <begin position="1"/>
        <end position="22"/>
    </location>
</feature>
<reference evidence="6" key="1">
    <citation type="submission" date="2025-08" db="UniProtKB">
        <authorList>
            <consortium name="RefSeq"/>
        </authorList>
    </citation>
    <scope>IDENTIFICATION</scope>
</reference>
<feature type="compositionally biased region" description="Basic and acidic residues" evidence="4">
    <location>
        <begin position="10"/>
        <end position="22"/>
    </location>
</feature>
<feature type="repeat" description="TPR" evidence="3">
    <location>
        <begin position="101"/>
        <end position="134"/>
    </location>
</feature>
<evidence type="ECO:0000256" key="2">
    <source>
        <dbReference type="ARBA" id="ARBA00022803"/>
    </source>
</evidence>
<dbReference type="Pfam" id="PF13374">
    <property type="entry name" value="TPR_10"/>
    <property type="match status" value="2"/>
</dbReference>
<keyword evidence="1" id="KW-0677">Repeat</keyword>
<dbReference type="Pfam" id="PF13424">
    <property type="entry name" value="TPR_12"/>
    <property type="match status" value="1"/>
</dbReference>
<keyword evidence="2 3" id="KW-0802">TPR repeat</keyword>
<dbReference type="InterPro" id="IPR011990">
    <property type="entry name" value="TPR-like_helical_dom_sf"/>
</dbReference>
<evidence type="ECO:0000256" key="4">
    <source>
        <dbReference type="SAM" id="MobiDB-lite"/>
    </source>
</evidence>
<organism evidence="5 6">
    <name type="scientific">Pogona vitticeps</name>
    <name type="common">central bearded dragon</name>
    <dbReference type="NCBI Taxonomy" id="103695"/>
    <lineage>
        <taxon>Eukaryota</taxon>
        <taxon>Metazoa</taxon>
        <taxon>Chordata</taxon>
        <taxon>Craniata</taxon>
        <taxon>Vertebrata</taxon>
        <taxon>Euteleostomi</taxon>
        <taxon>Lepidosauria</taxon>
        <taxon>Squamata</taxon>
        <taxon>Bifurcata</taxon>
        <taxon>Unidentata</taxon>
        <taxon>Episquamata</taxon>
        <taxon>Toxicofera</taxon>
        <taxon>Iguania</taxon>
        <taxon>Acrodonta</taxon>
        <taxon>Agamidae</taxon>
        <taxon>Amphibolurinae</taxon>
        <taxon>Pogona</taxon>
    </lineage>
</organism>
<dbReference type="Gene3D" id="1.25.40.10">
    <property type="entry name" value="Tetratricopeptide repeat domain"/>
    <property type="match status" value="2"/>
</dbReference>
<dbReference type="Proteomes" id="UP001652642">
    <property type="component" value="Chromosome 12"/>
</dbReference>